<evidence type="ECO:0000313" key="3">
    <source>
        <dbReference type="JaponicusDB" id="SJAG_03499"/>
    </source>
</evidence>
<dbReference type="Gene3D" id="3.90.830.10">
    <property type="entry name" value="Syntaxin Binding Protein 1, Chain A, domain 2"/>
    <property type="match status" value="1"/>
</dbReference>
<name>B6K4E3_SCHJY</name>
<protein>
    <submittedName>
        <fullName evidence="2">SNARE binding protein Sly1</fullName>
    </submittedName>
</protein>
<dbReference type="GO" id="GO:0019905">
    <property type="term" value="F:syntaxin binding"/>
    <property type="evidence" value="ECO:0000318"/>
    <property type="project" value="GO_Central"/>
</dbReference>
<evidence type="ECO:0000313" key="2">
    <source>
        <dbReference type="EMBL" id="EEB08350.2"/>
    </source>
</evidence>
<evidence type="ECO:0000313" key="4">
    <source>
        <dbReference type="Proteomes" id="UP000001744"/>
    </source>
</evidence>
<dbReference type="Gene3D" id="1.25.40.60">
    <property type="match status" value="1"/>
</dbReference>
<dbReference type="InterPro" id="IPR036045">
    <property type="entry name" value="Sec1-like_sf"/>
</dbReference>
<dbReference type="EMBL" id="KE651167">
    <property type="protein sequence ID" value="EEB08350.2"/>
    <property type="molecule type" value="Genomic_DNA"/>
</dbReference>
<dbReference type="HOGENOM" id="CLU_016216_3_1_1"/>
<dbReference type="eggNOG" id="KOG1301">
    <property type="taxonomic scope" value="Eukaryota"/>
</dbReference>
<dbReference type="GO" id="GO:0006886">
    <property type="term" value="P:intracellular protein transport"/>
    <property type="evidence" value="ECO:0000318"/>
    <property type="project" value="GO_Central"/>
</dbReference>
<keyword evidence="4" id="KW-1185">Reference proteome</keyword>
<dbReference type="GO" id="GO:0000139">
    <property type="term" value="C:Golgi membrane"/>
    <property type="evidence" value="ECO:0000318"/>
    <property type="project" value="GO_Central"/>
</dbReference>
<dbReference type="STRING" id="402676.B6K4E3"/>
<dbReference type="Proteomes" id="UP000001744">
    <property type="component" value="Unassembled WGS sequence"/>
</dbReference>
<dbReference type="SUPFAM" id="SSF56815">
    <property type="entry name" value="Sec1/munc18-like (SM) proteins"/>
    <property type="match status" value="1"/>
</dbReference>
<dbReference type="JaponicusDB" id="SJAG_03499">
    <property type="gene designation" value="sly1"/>
</dbReference>
<organism evidence="2 4">
    <name type="scientific">Schizosaccharomyces japonicus (strain yFS275 / FY16936)</name>
    <name type="common">Fission yeast</name>
    <dbReference type="NCBI Taxonomy" id="402676"/>
    <lineage>
        <taxon>Eukaryota</taxon>
        <taxon>Fungi</taxon>
        <taxon>Dikarya</taxon>
        <taxon>Ascomycota</taxon>
        <taxon>Taphrinomycotina</taxon>
        <taxon>Schizosaccharomycetes</taxon>
        <taxon>Schizosaccharomycetales</taxon>
        <taxon>Schizosaccharomycetaceae</taxon>
        <taxon>Schizosaccharomyces</taxon>
    </lineage>
</organism>
<dbReference type="GeneID" id="7051694"/>
<gene>
    <name evidence="3" type="primary">sly1</name>
    <name evidence="2" type="ORF">SJAG_03499</name>
</gene>
<dbReference type="InterPro" id="IPR043127">
    <property type="entry name" value="Sec-1-like_dom3a"/>
</dbReference>
<comment type="similarity">
    <text evidence="1">Belongs to the STXBP/unc-18/SEC1 family.</text>
</comment>
<proteinExistence type="inferred from homology"/>
<accession>B6K4E3</accession>
<dbReference type="GO" id="GO:0006890">
    <property type="term" value="P:retrograde vesicle-mediated transport, Golgi to endoplasmic reticulum"/>
    <property type="evidence" value="ECO:0000318"/>
    <property type="project" value="GO_Central"/>
</dbReference>
<dbReference type="PIRSF" id="PIRSF005715">
    <property type="entry name" value="VPS45_Sec1"/>
    <property type="match status" value="1"/>
</dbReference>
<dbReference type="PANTHER" id="PTHR11679">
    <property type="entry name" value="VESICLE PROTEIN SORTING-ASSOCIATED"/>
    <property type="match status" value="1"/>
</dbReference>
<dbReference type="Gene3D" id="3.40.50.1910">
    <property type="match status" value="1"/>
</dbReference>
<dbReference type="InterPro" id="IPR001619">
    <property type="entry name" value="Sec1-like"/>
</dbReference>
<dbReference type="OrthoDB" id="10251230at2759"/>
<evidence type="ECO:0000256" key="1">
    <source>
        <dbReference type="ARBA" id="ARBA00009884"/>
    </source>
</evidence>
<sequence length="634" mass="71235">MNTENVKPVDTLQNRQIRCLERLLNLNHELEELEDQKASNELPLWKVLIFDKPCSEIISTVLHVSDLRKHGVTVHMNIKANRQPISDVPAIYFVQPTRENVELIIRDLSNGLYESAYVCFSTTIPRALLEDFAEMAASSNTGHMINQVYDEYLNFVSLDSEFFSLQQPGVFSLIHSPSSTDGQIEETIQQVASGLFSVLVTLDVLPIIRCPPGSAAELLAKKLNQKLRDHAMNTKNVYAADSTKQRPVLILLDRTVDLVPMLNHSWTYQALVHDVLKMRLNRISVDVVNNGVESKMVYDLAPNDSFWEQNSNLPFPRVAESIDEELTRYKNDANEVTKKTGVSSIEDVNADTLVNSTYLKAAVSLLPELTARKQMLDMHMNIATALLKTIKDHQLDEFFEMESDVKNINKATVLACLKDKQKGTAEDKLRFLLIWYLNADNVPASDMEQFEEALKEAECSLEPLNFVKKIREITRMNMMASAANQPTSGQTGDNLFKGFTSLSNKLTDRFKEAGIGGLENLISGVKNLIPARRANTITSIVQSLTEPGSAIKQTEQYLYFDPKSRSGSSESLYTANKRQSFNEAIVFMIGGGNYLEYGSLTDWASEQNPKKRIVYGSTEVETSAEFLQELATIH</sequence>
<dbReference type="AlphaFoldDB" id="B6K4E3"/>
<reference evidence="2 4" key="1">
    <citation type="journal article" date="2011" name="Science">
        <title>Comparative functional genomics of the fission yeasts.</title>
        <authorList>
            <person name="Rhind N."/>
            <person name="Chen Z."/>
            <person name="Yassour M."/>
            <person name="Thompson D.A."/>
            <person name="Haas B.J."/>
            <person name="Habib N."/>
            <person name="Wapinski I."/>
            <person name="Roy S."/>
            <person name="Lin M.F."/>
            <person name="Heiman D.I."/>
            <person name="Young S.K."/>
            <person name="Furuya K."/>
            <person name="Guo Y."/>
            <person name="Pidoux A."/>
            <person name="Chen H.M."/>
            <person name="Robbertse B."/>
            <person name="Goldberg J.M."/>
            <person name="Aoki K."/>
            <person name="Bayne E.H."/>
            <person name="Berlin A.M."/>
            <person name="Desjardins C.A."/>
            <person name="Dobbs E."/>
            <person name="Dukaj L."/>
            <person name="Fan L."/>
            <person name="FitzGerald M.G."/>
            <person name="French C."/>
            <person name="Gujja S."/>
            <person name="Hansen K."/>
            <person name="Keifenheim D."/>
            <person name="Levin J.Z."/>
            <person name="Mosher R.A."/>
            <person name="Mueller C.A."/>
            <person name="Pfiffner J."/>
            <person name="Priest M."/>
            <person name="Russ C."/>
            <person name="Smialowska A."/>
            <person name="Swoboda P."/>
            <person name="Sykes S.M."/>
            <person name="Vaughn M."/>
            <person name="Vengrova S."/>
            <person name="Yoder R."/>
            <person name="Zeng Q."/>
            <person name="Allshire R."/>
            <person name="Baulcombe D."/>
            <person name="Birren B.W."/>
            <person name="Brown W."/>
            <person name="Ekwall K."/>
            <person name="Kellis M."/>
            <person name="Leatherwood J."/>
            <person name="Levin H."/>
            <person name="Margalit H."/>
            <person name="Martienssen R."/>
            <person name="Nieduszynski C.A."/>
            <person name="Spatafora J.W."/>
            <person name="Friedman N."/>
            <person name="Dalgaard J.Z."/>
            <person name="Baumann P."/>
            <person name="Niki H."/>
            <person name="Regev A."/>
            <person name="Nusbaum C."/>
        </authorList>
    </citation>
    <scope>NUCLEOTIDE SEQUENCE [LARGE SCALE GENOMIC DNA]</scope>
    <source>
        <strain evidence="4">yFS275 / FY16936</strain>
    </source>
</reference>
<dbReference type="VEuPathDB" id="FungiDB:SJAG_03499"/>
<dbReference type="RefSeq" id="XP_002174643.2">
    <property type="nucleotide sequence ID" value="XM_002174607.2"/>
</dbReference>
<dbReference type="Gene3D" id="3.40.50.2060">
    <property type="match status" value="1"/>
</dbReference>
<dbReference type="OMA" id="VNDLRAW"/>
<dbReference type="InterPro" id="IPR027482">
    <property type="entry name" value="Sec1-like_dom2"/>
</dbReference>
<dbReference type="Pfam" id="PF00995">
    <property type="entry name" value="Sec1"/>
    <property type="match status" value="1"/>
</dbReference>
<dbReference type="InterPro" id="IPR043154">
    <property type="entry name" value="Sec-1-like_dom1"/>
</dbReference>
<dbReference type="GO" id="GO:0006888">
    <property type="term" value="P:endoplasmic reticulum to Golgi vesicle-mediated transport"/>
    <property type="evidence" value="ECO:0000318"/>
    <property type="project" value="GO_Central"/>
</dbReference>